<keyword evidence="1" id="KW-0175">Coiled coil</keyword>
<dbReference type="Proteomes" id="UP000824120">
    <property type="component" value="Chromosome 9"/>
</dbReference>
<name>A0A9J5XGE5_SOLCO</name>
<feature type="coiled-coil region" evidence="1">
    <location>
        <begin position="65"/>
        <end position="92"/>
    </location>
</feature>
<evidence type="ECO:0000313" key="3">
    <source>
        <dbReference type="Proteomes" id="UP000824120"/>
    </source>
</evidence>
<sequence length="322" mass="37348">MEINARIENVTRYFRFLNCWADQTSFLDNVKGCWNRFVERDPLWIFHQKMKRVAATLISSSRMQFGDIYAKVKDYEERVKQVEENLIQQNSEENRTTLHGLNAKYIKFMKLEEAILRQKTQSQWFKEEDANSKYFHALIRGRRRRLFIHKILNDDDEWIQGDEQIAEVACEHSQDIFTGQSSIIDEEPLNCIPRMVTQAQNDELQALPTVEELKRVVFSMNSNSAAGPGGMNGCFFQKCWSIIKDDLMGLKQGDPVSPALFSLGAKRSSNQLVADDVIIFTSSKKKSLKLIMHTLGTYKRVSGQLINKIEFFFIALLRMLIN</sequence>
<gene>
    <name evidence="2" type="ORF">H5410_046410</name>
</gene>
<dbReference type="OrthoDB" id="1938220at2759"/>
<comment type="caution">
    <text evidence="2">The sequence shown here is derived from an EMBL/GenBank/DDBJ whole genome shotgun (WGS) entry which is preliminary data.</text>
</comment>
<evidence type="ECO:0000313" key="2">
    <source>
        <dbReference type="EMBL" id="KAG5585976.1"/>
    </source>
</evidence>
<dbReference type="PANTHER" id="PTHR46890">
    <property type="entry name" value="NON-LTR RETROLELEMENT REVERSE TRANSCRIPTASE-LIKE PROTEIN-RELATED"/>
    <property type="match status" value="1"/>
</dbReference>
<dbReference type="InterPro" id="IPR052343">
    <property type="entry name" value="Retrotransposon-Effector_Assoc"/>
</dbReference>
<organism evidence="2 3">
    <name type="scientific">Solanum commersonii</name>
    <name type="common">Commerson's wild potato</name>
    <name type="synonym">Commerson's nightshade</name>
    <dbReference type="NCBI Taxonomy" id="4109"/>
    <lineage>
        <taxon>Eukaryota</taxon>
        <taxon>Viridiplantae</taxon>
        <taxon>Streptophyta</taxon>
        <taxon>Embryophyta</taxon>
        <taxon>Tracheophyta</taxon>
        <taxon>Spermatophyta</taxon>
        <taxon>Magnoliopsida</taxon>
        <taxon>eudicotyledons</taxon>
        <taxon>Gunneridae</taxon>
        <taxon>Pentapetalae</taxon>
        <taxon>asterids</taxon>
        <taxon>lamiids</taxon>
        <taxon>Solanales</taxon>
        <taxon>Solanaceae</taxon>
        <taxon>Solanoideae</taxon>
        <taxon>Solaneae</taxon>
        <taxon>Solanum</taxon>
    </lineage>
</organism>
<accession>A0A9J5XGE5</accession>
<dbReference type="AlphaFoldDB" id="A0A9J5XGE5"/>
<evidence type="ECO:0008006" key="4">
    <source>
        <dbReference type="Google" id="ProtNLM"/>
    </source>
</evidence>
<reference evidence="2 3" key="1">
    <citation type="submission" date="2020-09" db="EMBL/GenBank/DDBJ databases">
        <title>De no assembly of potato wild relative species, Solanum commersonii.</title>
        <authorList>
            <person name="Cho K."/>
        </authorList>
    </citation>
    <scope>NUCLEOTIDE SEQUENCE [LARGE SCALE GENOMIC DNA]</scope>
    <source>
        <strain evidence="2">LZ3.2</strain>
        <tissue evidence="2">Leaf</tissue>
    </source>
</reference>
<evidence type="ECO:0000256" key="1">
    <source>
        <dbReference type="SAM" id="Coils"/>
    </source>
</evidence>
<keyword evidence="3" id="KW-1185">Reference proteome</keyword>
<protein>
    <recommendedName>
        <fullName evidence="4">Reverse transcriptase</fullName>
    </recommendedName>
</protein>
<proteinExistence type="predicted"/>
<dbReference type="PANTHER" id="PTHR46890:SF28">
    <property type="entry name" value="REVERSE TRANSCRIPTASE DOMAIN-CONTAINING PROTEIN"/>
    <property type="match status" value="1"/>
</dbReference>
<dbReference type="EMBL" id="JACXVP010000009">
    <property type="protein sequence ID" value="KAG5585976.1"/>
    <property type="molecule type" value="Genomic_DNA"/>
</dbReference>